<dbReference type="SUPFAM" id="SSF53756">
    <property type="entry name" value="UDP-Glycosyltransferase/glycogen phosphorylase"/>
    <property type="match status" value="1"/>
</dbReference>
<keyword evidence="1" id="KW-0808">Transferase</keyword>
<organism evidence="1 2">
    <name type="scientific">Pontibacter fetidus</name>
    <dbReference type="NCBI Taxonomy" id="2700082"/>
    <lineage>
        <taxon>Bacteria</taxon>
        <taxon>Pseudomonadati</taxon>
        <taxon>Bacteroidota</taxon>
        <taxon>Cytophagia</taxon>
        <taxon>Cytophagales</taxon>
        <taxon>Hymenobacteraceae</taxon>
        <taxon>Pontibacter</taxon>
    </lineage>
</organism>
<sequence>MFTEKLNHKNHPIAIIHYSPLEKYPPIINLLNYIEEREEKQLQYSVWTTKQDEDTFHPSNIKVIKLPGIEHQDNKIKRILNYLTFNIKVFFQLIGYKPQKILYYESISALPALLYKTIWNRNVEILVHYHEYTSPEEYQSGMVMTRIIHKLEQKIYKSYKWISHTNQTRADLFTKDNIDNNISNIKILPNYPPRSWIKNKTNLNAKVSSKPLKLVYVGALCTETMYTKELCNWVTQQYGNVTLDFWSQNISNQAEAYFKSNTSNWINLRGGINYHQLPAILSDYDIGVILYKGHIPNYVYNAPNKLFEYLVCGLDVIFPVELKGSYPFIWELSRPRVLKINFKELKDVNADYLISKRSIIEEREIKFIAEEVYSQLVDELK</sequence>
<proteinExistence type="predicted"/>
<protein>
    <submittedName>
        <fullName evidence="1">Glycosyltransferase family 4 protein</fullName>
    </submittedName>
</protein>
<evidence type="ECO:0000313" key="2">
    <source>
        <dbReference type="Proteomes" id="UP000478546"/>
    </source>
</evidence>
<dbReference type="Proteomes" id="UP000478546">
    <property type="component" value="Unassembled WGS sequence"/>
</dbReference>
<gene>
    <name evidence="1" type="ORF">GWO68_01200</name>
</gene>
<name>A0A6B2H434_9BACT</name>
<comment type="caution">
    <text evidence="1">The sequence shown here is derived from an EMBL/GenBank/DDBJ whole genome shotgun (WGS) entry which is preliminary data.</text>
</comment>
<reference evidence="1 2" key="1">
    <citation type="submission" date="2020-01" db="EMBL/GenBank/DDBJ databases">
        <authorList>
            <person name="Kim M.K."/>
        </authorList>
    </citation>
    <scope>NUCLEOTIDE SEQUENCE [LARGE SCALE GENOMIC DNA]</scope>
    <source>
        <strain evidence="1 2">BT213</strain>
    </source>
</reference>
<keyword evidence="2" id="KW-1185">Reference proteome</keyword>
<dbReference type="EMBL" id="JAAEAA010000001">
    <property type="protein sequence ID" value="NDK54520.1"/>
    <property type="molecule type" value="Genomic_DNA"/>
</dbReference>
<dbReference type="RefSeq" id="WP_162344566.1">
    <property type="nucleotide sequence ID" value="NZ_JAAEAA010000001.1"/>
</dbReference>
<accession>A0A6B2H434</accession>
<dbReference type="AlphaFoldDB" id="A0A6B2H434"/>
<evidence type="ECO:0000313" key="1">
    <source>
        <dbReference type="EMBL" id="NDK54520.1"/>
    </source>
</evidence>
<dbReference type="Gene3D" id="3.40.50.2000">
    <property type="entry name" value="Glycogen Phosphorylase B"/>
    <property type="match status" value="1"/>
</dbReference>
<dbReference type="GO" id="GO:0016740">
    <property type="term" value="F:transferase activity"/>
    <property type="evidence" value="ECO:0007669"/>
    <property type="project" value="UniProtKB-KW"/>
</dbReference>